<dbReference type="InterPro" id="IPR024934">
    <property type="entry name" value="Rubredoxin-like_dom"/>
</dbReference>
<keyword evidence="5 6" id="KW-0408">Iron</keyword>
<proteinExistence type="inferred from homology"/>
<dbReference type="InterPro" id="IPR050526">
    <property type="entry name" value="Rubredoxin_ET"/>
</dbReference>
<comment type="cofactor">
    <cofactor evidence="1 6">
        <name>Fe(3+)</name>
        <dbReference type="ChEBI" id="CHEBI:29034"/>
    </cofactor>
</comment>
<dbReference type="GO" id="GO:0005506">
    <property type="term" value="F:iron ion binding"/>
    <property type="evidence" value="ECO:0007669"/>
    <property type="project" value="UniProtKB-UniRule"/>
</dbReference>
<dbReference type="Pfam" id="PF00301">
    <property type="entry name" value="Rubredoxin"/>
    <property type="match status" value="1"/>
</dbReference>
<dbReference type="SUPFAM" id="SSF57802">
    <property type="entry name" value="Rubredoxin-like"/>
    <property type="match status" value="1"/>
</dbReference>
<dbReference type="PRINTS" id="PR00163">
    <property type="entry name" value="RUBREDOXIN"/>
</dbReference>
<gene>
    <name evidence="8" type="ORF">DI603_10055</name>
</gene>
<dbReference type="Proteomes" id="UP000249633">
    <property type="component" value="Unassembled WGS sequence"/>
</dbReference>
<evidence type="ECO:0000256" key="2">
    <source>
        <dbReference type="ARBA" id="ARBA00022448"/>
    </source>
</evidence>
<evidence type="ECO:0000256" key="1">
    <source>
        <dbReference type="ARBA" id="ARBA00001965"/>
    </source>
</evidence>
<dbReference type="InterPro" id="IPR024935">
    <property type="entry name" value="Rubredoxin_dom"/>
</dbReference>
<keyword evidence="4 6" id="KW-0249">Electron transport</keyword>
<comment type="similarity">
    <text evidence="6">Belongs to the rubredoxin family.</text>
</comment>
<dbReference type="GO" id="GO:0009055">
    <property type="term" value="F:electron transfer activity"/>
    <property type="evidence" value="ECO:0007669"/>
    <property type="project" value="TreeGrafter"/>
</dbReference>
<comment type="caution">
    <text evidence="8">The sequence shown here is derived from an EMBL/GenBank/DDBJ whole genome shotgun (WGS) entry which is preliminary data.</text>
</comment>
<dbReference type="GO" id="GO:0043448">
    <property type="term" value="P:alkane catabolic process"/>
    <property type="evidence" value="ECO:0007669"/>
    <property type="project" value="TreeGrafter"/>
</dbReference>
<sequence>MAGAREGGGLSMFEGSYLGDRQRLPAGARLECKICWWVYDPAEGDPVWQIPPGVPFADLPAHWRCPNCDGAAEQFMVLDEA</sequence>
<dbReference type="PANTHER" id="PTHR47627:SF1">
    <property type="entry name" value="RUBREDOXIN-1-RELATED"/>
    <property type="match status" value="1"/>
</dbReference>
<dbReference type="PANTHER" id="PTHR47627">
    <property type="entry name" value="RUBREDOXIN"/>
    <property type="match status" value="1"/>
</dbReference>
<dbReference type="PROSITE" id="PS00202">
    <property type="entry name" value="RUBREDOXIN"/>
    <property type="match status" value="1"/>
</dbReference>
<dbReference type="InterPro" id="IPR018527">
    <property type="entry name" value="Rubredoxin_Fe_BS"/>
</dbReference>
<keyword evidence="2" id="KW-0813">Transport</keyword>
<dbReference type="PROSITE" id="PS50903">
    <property type="entry name" value="RUBREDOXIN_LIKE"/>
    <property type="match status" value="1"/>
</dbReference>
<evidence type="ECO:0000313" key="8">
    <source>
        <dbReference type="EMBL" id="PZP32369.1"/>
    </source>
</evidence>
<reference evidence="8 9" key="1">
    <citation type="submission" date="2017-08" db="EMBL/GenBank/DDBJ databases">
        <title>Infants hospitalized years apart are colonized by the same room-sourced microbial strains.</title>
        <authorList>
            <person name="Brooks B."/>
            <person name="Olm M.R."/>
            <person name="Firek B.A."/>
            <person name="Baker R."/>
            <person name="Thomas B.C."/>
            <person name="Morowitz M.J."/>
            <person name="Banfield J.F."/>
        </authorList>
    </citation>
    <scope>NUCLEOTIDE SEQUENCE [LARGE SCALE GENOMIC DNA]</scope>
    <source>
        <strain evidence="8">S2_012_000_R2_81</strain>
    </source>
</reference>
<organism evidence="8 9">
    <name type="scientific">Roseateles depolymerans</name>
    <dbReference type="NCBI Taxonomy" id="76731"/>
    <lineage>
        <taxon>Bacteria</taxon>
        <taxon>Pseudomonadati</taxon>
        <taxon>Pseudomonadota</taxon>
        <taxon>Betaproteobacteria</taxon>
        <taxon>Burkholderiales</taxon>
        <taxon>Sphaerotilaceae</taxon>
        <taxon>Roseateles</taxon>
    </lineage>
</organism>
<keyword evidence="3 6" id="KW-0479">Metal-binding</keyword>
<dbReference type="CDD" id="cd00730">
    <property type="entry name" value="rubredoxin"/>
    <property type="match status" value="1"/>
</dbReference>
<protein>
    <recommendedName>
        <fullName evidence="6">Rubredoxin</fullName>
    </recommendedName>
</protein>
<evidence type="ECO:0000256" key="6">
    <source>
        <dbReference type="RuleBase" id="RU003820"/>
    </source>
</evidence>
<name>A0A2W5FS39_9BURK</name>
<evidence type="ECO:0000256" key="4">
    <source>
        <dbReference type="ARBA" id="ARBA00022982"/>
    </source>
</evidence>
<accession>A0A2W5FS39</accession>
<evidence type="ECO:0000259" key="7">
    <source>
        <dbReference type="PROSITE" id="PS50903"/>
    </source>
</evidence>
<evidence type="ECO:0000256" key="5">
    <source>
        <dbReference type="ARBA" id="ARBA00023004"/>
    </source>
</evidence>
<feature type="domain" description="Rubredoxin-like" evidence="7">
    <location>
        <begin position="27"/>
        <end position="78"/>
    </location>
</feature>
<dbReference type="Gene3D" id="2.20.28.10">
    <property type="match status" value="1"/>
</dbReference>
<evidence type="ECO:0000256" key="3">
    <source>
        <dbReference type="ARBA" id="ARBA00022723"/>
    </source>
</evidence>
<evidence type="ECO:0000313" key="9">
    <source>
        <dbReference type="Proteomes" id="UP000249633"/>
    </source>
</evidence>
<dbReference type="EMBL" id="QFOD01000008">
    <property type="protein sequence ID" value="PZP32369.1"/>
    <property type="molecule type" value="Genomic_DNA"/>
</dbReference>
<dbReference type="AlphaFoldDB" id="A0A2W5FS39"/>